<gene>
    <name evidence="5" type="primary">105315566</name>
</gene>
<dbReference type="AlphaFoldDB" id="A0A1X7SYI9"/>
<name>A0A1X7SYI9_AMPQE</name>
<reference evidence="6" key="1">
    <citation type="journal article" date="2010" name="Nature">
        <title>The Amphimedon queenslandica genome and the evolution of animal complexity.</title>
        <authorList>
            <person name="Srivastava M."/>
            <person name="Simakov O."/>
            <person name="Chapman J."/>
            <person name="Fahey B."/>
            <person name="Gauthier M.E."/>
            <person name="Mitros T."/>
            <person name="Richards G.S."/>
            <person name="Conaco C."/>
            <person name="Dacre M."/>
            <person name="Hellsten U."/>
            <person name="Larroux C."/>
            <person name="Putnam N.H."/>
            <person name="Stanke M."/>
            <person name="Adamska M."/>
            <person name="Darling A."/>
            <person name="Degnan S.M."/>
            <person name="Oakley T.H."/>
            <person name="Plachetzki D.C."/>
            <person name="Zhai Y."/>
            <person name="Adamski M."/>
            <person name="Calcino A."/>
            <person name="Cummins S.F."/>
            <person name="Goodstein D.M."/>
            <person name="Harris C."/>
            <person name="Jackson D.J."/>
            <person name="Leys S.P."/>
            <person name="Shu S."/>
            <person name="Woodcroft B.J."/>
            <person name="Vervoort M."/>
            <person name="Kosik K.S."/>
            <person name="Manning G."/>
            <person name="Degnan B.M."/>
            <person name="Rokhsar D.S."/>
        </authorList>
    </citation>
    <scope>NUCLEOTIDE SEQUENCE [LARGE SCALE GENOMIC DNA]</scope>
</reference>
<dbReference type="SUPFAM" id="SSF49899">
    <property type="entry name" value="Concanavalin A-like lectins/glucanases"/>
    <property type="match status" value="1"/>
</dbReference>
<reference evidence="5" key="2">
    <citation type="submission" date="2017-05" db="UniProtKB">
        <authorList>
            <consortium name="EnsemblMetazoa"/>
        </authorList>
    </citation>
    <scope>IDENTIFICATION</scope>
</reference>
<dbReference type="Pfam" id="PF00337">
    <property type="entry name" value="Gal-bind_lectin"/>
    <property type="match status" value="1"/>
</dbReference>
<keyword evidence="3" id="KW-0732">Signal</keyword>
<dbReference type="InterPro" id="IPR001079">
    <property type="entry name" value="Galectin_CRD"/>
</dbReference>
<dbReference type="OrthoDB" id="6251307at2759"/>
<sequence length="221" mass="25414">MHSFVYLFLSALLIFSASAANLYQQDESEFAATEEDKSQFDAMESEVEEQDQEQTQAMTQMEAFYNMIPKVQEPSGSQDLSNIQATVAESIMTHQFSVGRAVEVRYITPNNGRPTMDLYDAHGNILLHVNPRWDTRVLVLNTYYNKRWGHEERPRGFDFSSGVPITVRVEAHHSHFIILVNGRILHAYRHRLNINTLRNIVFWWAGSSAKPAKLINLSAYY</sequence>
<feature type="chain" id="PRO_5010858673" description="Galectin" evidence="3">
    <location>
        <begin position="20"/>
        <end position="221"/>
    </location>
</feature>
<dbReference type="GO" id="GO:0030246">
    <property type="term" value="F:carbohydrate binding"/>
    <property type="evidence" value="ECO:0007669"/>
    <property type="project" value="UniProtKB-UniRule"/>
</dbReference>
<dbReference type="InterPro" id="IPR044156">
    <property type="entry name" value="Galectin-like"/>
</dbReference>
<dbReference type="Proteomes" id="UP000007879">
    <property type="component" value="Unassembled WGS sequence"/>
</dbReference>
<dbReference type="STRING" id="400682.A0A1X7SYI9"/>
<dbReference type="SMART" id="SM00908">
    <property type="entry name" value="Gal-bind_lectin"/>
    <property type="match status" value="1"/>
</dbReference>
<dbReference type="PROSITE" id="PS51304">
    <property type="entry name" value="GALECTIN"/>
    <property type="match status" value="1"/>
</dbReference>
<organism evidence="5">
    <name type="scientific">Amphimedon queenslandica</name>
    <name type="common">Sponge</name>
    <dbReference type="NCBI Taxonomy" id="400682"/>
    <lineage>
        <taxon>Eukaryota</taxon>
        <taxon>Metazoa</taxon>
        <taxon>Porifera</taxon>
        <taxon>Demospongiae</taxon>
        <taxon>Heteroscleromorpha</taxon>
        <taxon>Haplosclerida</taxon>
        <taxon>Niphatidae</taxon>
        <taxon>Amphimedon</taxon>
    </lineage>
</organism>
<evidence type="ECO:0000313" key="5">
    <source>
        <dbReference type="EnsemblMetazoa" id="Aqu2.1.07244_001"/>
    </source>
</evidence>
<dbReference type="SMART" id="SM00276">
    <property type="entry name" value="GLECT"/>
    <property type="match status" value="1"/>
</dbReference>
<feature type="signal peptide" evidence="3">
    <location>
        <begin position="1"/>
        <end position="19"/>
    </location>
</feature>
<dbReference type="PANTHER" id="PTHR11346">
    <property type="entry name" value="GALECTIN"/>
    <property type="match status" value="1"/>
</dbReference>
<evidence type="ECO:0000256" key="2">
    <source>
        <dbReference type="RuleBase" id="RU102079"/>
    </source>
</evidence>
<dbReference type="PANTHER" id="PTHR11346:SF176">
    <property type="entry name" value="32 KDA BETA-GALACTOSIDE-BINDING LECTIN LEC-3"/>
    <property type="match status" value="1"/>
</dbReference>
<accession>A0A1X7SYI9</accession>
<proteinExistence type="predicted"/>
<feature type="domain" description="Galectin" evidence="4">
    <location>
        <begin position="88"/>
        <end position="220"/>
    </location>
</feature>
<dbReference type="CDD" id="cd00070">
    <property type="entry name" value="GLECT"/>
    <property type="match status" value="1"/>
</dbReference>
<dbReference type="EnsemblMetazoa" id="Aqu2.1.07244_001">
    <property type="protein sequence ID" value="Aqu2.1.07244_001"/>
    <property type="gene ID" value="Aqu2.1.07244"/>
</dbReference>
<evidence type="ECO:0000313" key="6">
    <source>
        <dbReference type="Proteomes" id="UP000007879"/>
    </source>
</evidence>
<keyword evidence="6" id="KW-1185">Reference proteome</keyword>
<dbReference type="EnsemblMetazoa" id="XM_011410264.2">
    <property type="protein sequence ID" value="XP_011408566.2"/>
    <property type="gene ID" value="LOC105315566"/>
</dbReference>
<dbReference type="InParanoid" id="A0A1X7SYI9"/>
<protein>
    <recommendedName>
        <fullName evidence="2">Galectin</fullName>
    </recommendedName>
</protein>
<evidence type="ECO:0000256" key="1">
    <source>
        <dbReference type="ARBA" id="ARBA00022734"/>
    </source>
</evidence>
<evidence type="ECO:0000259" key="4">
    <source>
        <dbReference type="PROSITE" id="PS51304"/>
    </source>
</evidence>
<dbReference type="Gene3D" id="2.60.120.200">
    <property type="match status" value="1"/>
</dbReference>
<dbReference type="InterPro" id="IPR013320">
    <property type="entry name" value="ConA-like_dom_sf"/>
</dbReference>
<evidence type="ECO:0000256" key="3">
    <source>
        <dbReference type="SAM" id="SignalP"/>
    </source>
</evidence>
<dbReference type="KEGG" id="aqu:105315566"/>
<keyword evidence="1 2" id="KW-0430">Lectin</keyword>